<dbReference type="InterPro" id="IPR016181">
    <property type="entry name" value="Acyl_CoA_acyltransferase"/>
</dbReference>
<dbReference type="InterPro" id="IPR000182">
    <property type="entry name" value="GNAT_dom"/>
</dbReference>
<accession>A0ABW0P2D0</accession>
<evidence type="ECO:0000259" key="1">
    <source>
        <dbReference type="PROSITE" id="PS51186"/>
    </source>
</evidence>
<evidence type="ECO:0000313" key="3">
    <source>
        <dbReference type="Proteomes" id="UP001596060"/>
    </source>
</evidence>
<gene>
    <name evidence="2" type="ORF">ACFPN9_14850</name>
</gene>
<comment type="caution">
    <text evidence="2">The sequence shown here is derived from an EMBL/GenBank/DDBJ whole genome shotgun (WGS) entry which is preliminary data.</text>
</comment>
<proteinExistence type="predicted"/>
<dbReference type="EMBL" id="JBHSLU010000045">
    <property type="protein sequence ID" value="MFC5506535.1"/>
    <property type="molecule type" value="Genomic_DNA"/>
</dbReference>
<keyword evidence="3" id="KW-1185">Reference proteome</keyword>
<dbReference type="Pfam" id="PF00583">
    <property type="entry name" value="Acetyltransf_1"/>
    <property type="match status" value="1"/>
</dbReference>
<dbReference type="Gene3D" id="3.40.630.30">
    <property type="match status" value="1"/>
</dbReference>
<organism evidence="2 3">
    <name type="scientific">Bosea massiliensis</name>
    <dbReference type="NCBI Taxonomy" id="151419"/>
    <lineage>
        <taxon>Bacteria</taxon>
        <taxon>Pseudomonadati</taxon>
        <taxon>Pseudomonadota</taxon>
        <taxon>Alphaproteobacteria</taxon>
        <taxon>Hyphomicrobiales</taxon>
        <taxon>Boseaceae</taxon>
        <taxon>Bosea</taxon>
    </lineage>
</organism>
<evidence type="ECO:0000313" key="2">
    <source>
        <dbReference type="EMBL" id="MFC5506535.1"/>
    </source>
</evidence>
<protein>
    <submittedName>
        <fullName evidence="2">GNAT family N-acetyltransferase</fullName>
        <ecNumber evidence="2">2.3.-.-</ecNumber>
    </submittedName>
</protein>
<dbReference type="SUPFAM" id="SSF55729">
    <property type="entry name" value="Acyl-CoA N-acyltransferases (Nat)"/>
    <property type="match status" value="1"/>
</dbReference>
<dbReference type="PROSITE" id="PS51186">
    <property type="entry name" value="GNAT"/>
    <property type="match status" value="1"/>
</dbReference>
<dbReference type="EC" id="2.3.-.-" evidence="2"/>
<dbReference type="Proteomes" id="UP001596060">
    <property type="component" value="Unassembled WGS sequence"/>
</dbReference>
<dbReference type="RefSeq" id="WP_066717602.1">
    <property type="nucleotide sequence ID" value="NZ_JBHSLU010000045.1"/>
</dbReference>
<dbReference type="CDD" id="cd04301">
    <property type="entry name" value="NAT_SF"/>
    <property type="match status" value="1"/>
</dbReference>
<dbReference type="GO" id="GO:0016746">
    <property type="term" value="F:acyltransferase activity"/>
    <property type="evidence" value="ECO:0007669"/>
    <property type="project" value="UniProtKB-KW"/>
</dbReference>
<keyword evidence="2" id="KW-0808">Transferase</keyword>
<feature type="domain" description="N-acetyltransferase" evidence="1">
    <location>
        <begin position="21"/>
        <end position="176"/>
    </location>
</feature>
<name>A0ABW0P2D0_9HYPH</name>
<keyword evidence="2" id="KW-0012">Acyltransferase</keyword>
<sequence>MARSSKAGTTTGHGEVRRLWPAERDLFKAHLLRLDEVTRRERFGTAVNDDFLENYAVTTFGVGGLVYAYIEDGAVRGAAELRGLEDIMAQTGEAAFSVERDWRRRGIGGTLFGRLITAARNRSIRTLYMTCLPENAAMRRLARKFEADLAGGYADVEGVIATGGPTPFTILDEALDTARGFAAMALSFQRRFWRPALFGRSAGA</sequence>
<reference evidence="3" key="1">
    <citation type="journal article" date="2019" name="Int. J. Syst. Evol. Microbiol.">
        <title>The Global Catalogue of Microorganisms (GCM) 10K type strain sequencing project: providing services to taxonomists for standard genome sequencing and annotation.</title>
        <authorList>
            <consortium name="The Broad Institute Genomics Platform"/>
            <consortium name="The Broad Institute Genome Sequencing Center for Infectious Disease"/>
            <person name="Wu L."/>
            <person name="Ma J."/>
        </authorList>
    </citation>
    <scope>NUCLEOTIDE SEQUENCE [LARGE SCALE GENOMIC DNA]</scope>
    <source>
        <strain evidence="3">CCUG 43117</strain>
    </source>
</reference>